<evidence type="ECO:0000313" key="2">
    <source>
        <dbReference type="Proteomes" id="UP000186176"/>
    </source>
</evidence>
<dbReference type="OrthoDB" id="339343at2759"/>
<keyword evidence="2" id="KW-1185">Reference proteome</keyword>
<dbReference type="VEuPathDB" id="CryptoDB:cubi_01632"/>
<proteinExistence type="predicted"/>
<dbReference type="RefSeq" id="XP_028874079.1">
    <property type="nucleotide sequence ID" value="XM_029018644.1"/>
</dbReference>
<name>A0A1J4MEL1_9CRYT</name>
<protein>
    <submittedName>
        <fullName evidence="1">Uncharacterized protein</fullName>
    </submittedName>
</protein>
<organism evidence="1 2">
    <name type="scientific">Cryptosporidium ubiquitum</name>
    <dbReference type="NCBI Taxonomy" id="857276"/>
    <lineage>
        <taxon>Eukaryota</taxon>
        <taxon>Sar</taxon>
        <taxon>Alveolata</taxon>
        <taxon>Apicomplexa</taxon>
        <taxon>Conoidasida</taxon>
        <taxon>Coccidia</taxon>
        <taxon>Eucoccidiorida</taxon>
        <taxon>Eimeriorina</taxon>
        <taxon>Cryptosporidiidae</taxon>
        <taxon>Cryptosporidium</taxon>
    </lineage>
</organism>
<comment type="caution">
    <text evidence="1">The sequence shown here is derived from an EMBL/GenBank/DDBJ whole genome shotgun (WGS) entry which is preliminary data.</text>
</comment>
<sequence>MNEIYKWLLFKRLFRGRKKILGEDSKNGEQTTIKNSFCNNAKKKYCSRKMEVEILGEPRIRKTCLSPRSTPILLEINFCSEINNDEKKLSKSIKVEWESTQDEIVTKKYFYLDSQEESNYEKLQNNENELSVAYLGRQNKRVYSERNELMEMKIRACNDEFDSTKVNLSKKSRIEMTNSRHLNLGKNTNDNENYYNNEYEDLVLVEEWLFEK</sequence>
<evidence type="ECO:0000313" key="1">
    <source>
        <dbReference type="EMBL" id="OII72682.1"/>
    </source>
</evidence>
<reference evidence="1 2" key="1">
    <citation type="submission" date="2016-10" db="EMBL/GenBank/DDBJ databases">
        <title>Reductive evolution of mitochondrial metabolism and differential evolution of invasion-related proteins in Cryptosporidium.</title>
        <authorList>
            <person name="Liu S."/>
            <person name="Roellig D.M."/>
            <person name="Guo Y."/>
            <person name="Li N."/>
            <person name="Frace M.A."/>
            <person name="Tang K."/>
            <person name="Zhang L."/>
            <person name="Feng Y."/>
            <person name="Xiao L."/>
        </authorList>
    </citation>
    <scope>NUCLEOTIDE SEQUENCE [LARGE SCALE GENOMIC DNA]</scope>
    <source>
        <strain evidence="1">39726</strain>
    </source>
</reference>
<gene>
    <name evidence="1" type="ORF">cubi_01632</name>
</gene>
<dbReference type="AlphaFoldDB" id="A0A1J4MEL1"/>
<dbReference type="EMBL" id="LRBP01000020">
    <property type="protein sequence ID" value="OII72682.1"/>
    <property type="molecule type" value="Genomic_DNA"/>
</dbReference>
<accession>A0A1J4MEL1</accession>
<dbReference type="Proteomes" id="UP000186176">
    <property type="component" value="Unassembled WGS sequence"/>
</dbReference>
<dbReference type="GeneID" id="39978423"/>